<comment type="function">
    <text evidence="6">Also exhibits azoreductase activity. Catalyzes the reductive cleavage of the azo bond in aromatic azo compounds to the corresponding amines.</text>
</comment>
<dbReference type="InterPro" id="IPR003680">
    <property type="entry name" value="Flavodoxin_fold"/>
</dbReference>
<dbReference type="KEGG" id="oat:OAN307_c31370"/>
<evidence type="ECO:0000259" key="7">
    <source>
        <dbReference type="Pfam" id="PF02525"/>
    </source>
</evidence>
<comment type="cofactor">
    <cofactor evidence="6">
        <name>FMN</name>
        <dbReference type="ChEBI" id="CHEBI:58210"/>
    </cofactor>
    <text evidence="6">Binds 1 FMN per subunit.</text>
</comment>
<evidence type="ECO:0000313" key="8">
    <source>
        <dbReference type="EMBL" id="AGI68671.1"/>
    </source>
</evidence>
<keyword evidence="1 6" id="KW-0285">Flavoprotein</keyword>
<sequence length="194" mass="20958">MKILRIDSSAQTDGAHSRVLMDTFISKLGNVATVVERDLTESLPHVDAEWVAANNTAADDRSLEQNAKLSVSNALIDELEAADTLLIGLPIYNFGVPAALKAWIDQVCRAHRTFAYSQNGPVGLLEGKRAIVVYVSGGTPIGSDIDFASNYIRHIMGFIGITDVTFVAADKHMMDDTALLRATDEIKALANKLS</sequence>
<keyword evidence="4 6" id="KW-0520">NAD</keyword>
<comment type="catalytic activity">
    <reaction evidence="5">
        <text>N,N-dimethyl-1,4-phenylenediamine + anthranilate + 2 NAD(+) = 2-(4-dimethylaminophenyl)diazenylbenzoate + 2 NADH + 2 H(+)</text>
        <dbReference type="Rhea" id="RHEA:55872"/>
        <dbReference type="ChEBI" id="CHEBI:15378"/>
        <dbReference type="ChEBI" id="CHEBI:15783"/>
        <dbReference type="ChEBI" id="CHEBI:16567"/>
        <dbReference type="ChEBI" id="CHEBI:57540"/>
        <dbReference type="ChEBI" id="CHEBI:57945"/>
        <dbReference type="ChEBI" id="CHEBI:71579"/>
        <dbReference type="EC" id="1.7.1.17"/>
    </reaction>
    <physiologicalReaction direction="right-to-left" evidence="5">
        <dbReference type="Rhea" id="RHEA:55874"/>
    </physiologicalReaction>
</comment>
<dbReference type="AlphaFoldDB" id="M9RE27"/>
<dbReference type="Gene3D" id="3.40.50.360">
    <property type="match status" value="1"/>
</dbReference>
<comment type="similarity">
    <text evidence="6">Belongs to the azoreductase type 1 family.</text>
</comment>
<dbReference type="EC" id="1.6.5.-" evidence="6"/>
<dbReference type="eggNOG" id="COG1182">
    <property type="taxonomic scope" value="Bacteria"/>
</dbReference>
<protein>
    <recommendedName>
        <fullName evidence="6">FMN dependent NADH:quinone oxidoreductase</fullName>
        <ecNumber evidence="6">1.6.5.-</ecNumber>
    </recommendedName>
    <alternativeName>
        <fullName evidence="6">Azo-dye reductase</fullName>
    </alternativeName>
    <alternativeName>
        <fullName evidence="6">FMN-dependent NADH-azo compound oxidoreductase</fullName>
    </alternativeName>
    <alternativeName>
        <fullName evidence="6">FMN-dependent NADH-azoreductase</fullName>
        <ecNumber evidence="6">1.7.1.17</ecNumber>
    </alternativeName>
</protein>
<dbReference type="InterPro" id="IPR029039">
    <property type="entry name" value="Flavoprotein-like_sf"/>
</dbReference>
<dbReference type="GO" id="GO:0016652">
    <property type="term" value="F:oxidoreductase activity, acting on NAD(P)H as acceptor"/>
    <property type="evidence" value="ECO:0007669"/>
    <property type="project" value="UniProtKB-UniRule"/>
</dbReference>
<evidence type="ECO:0000256" key="6">
    <source>
        <dbReference type="HAMAP-Rule" id="MF_01216"/>
    </source>
</evidence>
<dbReference type="Pfam" id="PF02525">
    <property type="entry name" value="Flavodoxin_2"/>
    <property type="match status" value="1"/>
</dbReference>
<comment type="catalytic activity">
    <reaction evidence="6">
        <text>2 a quinone + NADH + H(+) = 2 a 1,4-benzosemiquinone + NAD(+)</text>
        <dbReference type="Rhea" id="RHEA:65952"/>
        <dbReference type="ChEBI" id="CHEBI:15378"/>
        <dbReference type="ChEBI" id="CHEBI:57540"/>
        <dbReference type="ChEBI" id="CHEBI:57945"/>
        <dbReference type="ChEBI" id="CHEBI:132124"/>
        <dbReference type="ChEBI" id="CHEBI:134225"/>
    </reaction>
</comment>
<keyword evidence="3 6" id="KW-0560">Oxidoreductase</keyword>
<dbReference type="HOGENOM" id="CLU_088964_0_0_5"/>
<dbReference type="EMBL" id="CP003740">
    <property type="protein sequence ID" value="AGI68671.1"/>
    <property type="molecule type" value="Genomic_DNA"/>
</dbReference>
<evidence type="ECO:0000256" key="4">
    <source>
        <dbReference type="ARBA" id="ARBA00023027"/>
    </source>
</evidence>
<proteinExistence type="inferred from homology"/>
<dbReference type="SUPFAM" id="SSF52218">
    <property type="entry name" value="Flavoproteins"/>
    <property type="match status" value="1"/>
</dbReference>
<comment type="subunit">
    <text evidence="6">Homodimer.</text>
</comment>
<feature type="domain" description="Flavodoxin-like fold" evidence="7">
    <location>
        <begin position="1"/>
        <end position="185"/>
    </location>
</feature>
<dbReference type="HAMAP" id="MF_01216">
    <property type="entry name" value="Azoreductase_type1"/>
    <property type="match status" value="1"/>
</dbReference>
<dbReference type="PANTHER" id="PTHR43741">
    <property type="entry name" value="FMN-DEPENDENT NADH-AZOREDUCTASE 1"/>
    <property type="match status" value="1"/>
</dbReference>
<evidence type="ECO:0000256" key="2">
    <source>
        <dbReference type="ARBA" id="ARBA00022643"/>
    </source>
</evidence>
<keyword evidence="2 6" id="KW-0288">FMN</keyword>
<evidence type="ECO:0000313" key="9">
    <source>
        <dbReference type="Proteomes" id="UP000005307"/>
    </source>
</evidence>
<reference evidence="8 9" key="1">
    <citation type="journal article" date="2013" name="PLoS ONE">
        <title>Poles Apart: Arctic and Antarctic Octadecabacter strains Share High Genome Plasticity and a New Type of Xanthorhodopsin.</title>
        <authorList>
            <person name="Vollmers J."/>
            <person name="Voget S."/>
            <person name="Dietrich S."/>
            <person name="Gollnow K."/>
            <person name="Smits M."/>
            <person name="Meyer K."/>
            <person name="Brinkhoff T."/>
            <person name="Simon M."/>
            <person name="Daniel R."/>
        </authorList>
    </citation>
    <scope>NUCLEOTIDE SEQUENCE [LARGE SCALE GENOMIC DNA]</scope>
    <source>
        <strain evidence="8 9">307</strain>
    </source>
</reference>
<organism evidence="8 9">
    <name type="scientific">Octadecabacter antarcticus 307</name>
    <dbReference type="NCBI Taxonomy" id="391626"/>
    <lineage>
        <taxon>Bacteria</taxon>
        <taxon>Pseudomonadati</taxon>
        <taxon>Pseudomonadota</taxon>
        <taxon>Alphaproteobacteria</taxon>
        <taxon>Rhodobacterales</taxon>
        <taxon>Roseobacteraceae</taxon>
        <taxon>Octadecabacter</taxon>
    </lineage>
</organism>
<comment type="function">
    <text evidence="6">Quinone reductase that provides resistance to thiol-specific stress caused by electrophilic quinones.</text>
</comment>
<dbReference type="GO" id="GO:0010181">
    <property type="term" value="F:FMN binding"/>
    <property type="evidence" value="ECO:0007669"/>
    <property type="project" value="UniProtKB-UniRule"/>
</dbReference>
<dbReference type="GO" id="GO:0016655">
    <property type="term" value="F:oxidoreductase activity, acting on NAD(P)H, quinone or similar compound as acceptor"/>
    <property type="evidence" value="ECO:0007669"/>
    <property type="project" value="InterPro"/>
</dbReference>
<gene>
    <name evidence="6 8" type="primary">azoR</name>
    <name evidence="8" type="ORF">OAN307_c31370</name>
</gene>
<accession>M9RE27</accession>
<keyword evidence="9" id="KW-1185">Reference proteome</keyword>
<dbReference type="GO" id="GO:0009055">
    <property type="term" value="F:electron transfer activity"/>
    <property type="evidence" value="ECO:0007669"/>
    <property type="project" value="UniProtKB-UniRule"/>
</dbReference>
<feature type="binding site" evidence="6">
    <location>
        <position position="9"/>
    </location>
    <ligand>
        <name>FMN</name>
        <dbReference type="ChEBI" id="CHEBI:58210"/>
    </ligand>
</feature>
<dbReference type="OrthoDB" id="9787136at2"/>
<evidence type="ECO:0000256" key="1">
    <source>
        <dbReference type="ARBA" id="ARBA00022630"/>
    </source>
</evidence>
<dbReference type="RefSeq" id="WP_015500652.1">
    <property type="nucleotide sequence ID" value="NC_020911.1"/>
</dbReference>
<dbReference type="Proteomes" id="UP000005307">
    <property type="component" value="Chromosome"/>
</dbReference>
<comment type="caution">
    <text evidence="6">Lacks conserved residue(s) required for the propagation of feature annotation.</text>
</comment>
<dbReference type="PANTHER" id="PTHR43741:SF4">
    <property type="entry name" value="FMN-DEPENDENT NADH:QUINONE OXIDOREDUCTASE"/>
    <property type="match status" value="1"/>
</dbReference>
<evidence type="ECO:0000256" key="3">
    <source>
        <dbReference type="ARBA" id="ARBA00023002"/>
    </source>
</evidence>
<name>M9RE27_9RHOB</name>
<dbReference type="InterPro" id="IPR050104">
    <property type="entry name" value="FMN-dep_NADH:Q_OxRdtase_AzoR1"/>
</dbReference>
<evidence type="ECO:0000256" key="5">
    <source>
        <dbReference type="ARBA" id="ARBA00048542"/>
    </source>
</evidence>
<dbReference type="STRING" id="391626.OAN307_c31370"/>
<dbReference type="InterPro" id="IPR023048">
    <property type="entry name" value="NADH:quinone_OxRdtase_FMN_depd"/>
</dbReference>
<dbReference type="EC" id="1.7.1.17" evidence="6"/>